<gene>
    <name evidence="5" type="ORF">QTG54_005823</name>
</gene>
<evidence type="ECO:0000259" key="4">
    <source>
        <dbReference type="Pfam" id="PF00583"/>
    </source>
</evidence>
<proteinExistence type="predicted"/>
<dbReference type="GO" id="GO:0007064">
    <property type="term" value="P:mitotic sister chromatid cohesion"/>
    <property type="evidence" value="ECO:0007669"/>
    <property type="project" value="TreeGrafter"/>
</dbReference>
<evidence type="ECO:0000256" key="2">
    <source>
        <dbReference type="ARBA" id="ARBA00023315"/>
    </source>
</evidence>
<keyword evidence="1" id="KW-0808">Transferase</keyword>
<dbReference type="Gene3D" id="3.40.630.30">
    <property type="match status" value="1"/>
</dbReference>
<accession>A0AAD9DDD6</accession>
<evidence type="ECO:0000256" key="3">
    <source>
        <dbReference type="SAM" id="SignalP"/>
    </source>
</evidence>
<dbReference type="CDD" id="cd04301">
    <property type="entry name" value="NAT_SF"/>
    <property type="match status" value="1"/>
</dbReference>
<feature type="chain" id="PRO_5042213563" description="N-acetyltransferase domain-containing protein" evidence="3">
    <location>
        <begin position="31"/>
        <end position="253"/>
    </location>
</feature>
<comment type="caution">
    <text evidence="5">The sequence shown here is derived from an EMBL/GenBank/DDBJ whole genome shotgun (WGS) entry which is preliminary data.</text>
</comment>
<dbReference type="Proteomes" id="UP001224775">
    <property type="component" value="Unassembled WGS sequence"/>
</dbReference>
<keyword evidence="3" id="KW-0732">Signal</keyword>
<keyword evidence="6" id="KW-1185">Reference proteome</keyword>
<protein>
    <recommendedName>
        <fullName evidence="4">N-acetyltransferase domain-containing protein</fullName>
    </recommendedName>
</protein>
<dbReference type="SUPFAM" id="SSF55729">
    <property type="entry name" value="Acyl-CoA N-acyltransferases (Nat)"/>
    <property type="match status" value="1"/>
</dbReference>
<dbReference type="InterPro" id="IPR000182">
    <property type="entry name" value="GNAT_dom"/>
</dbReference>
<dbReference type="InterPro" id="IPR051556">
    <property type="entry name" value="N-term/lysine_N-AcTrnsfr"/>
</dbReference>
<dbReference type="PANTHER" id="PTHR42919:SF8">
    <property type="entry name" value="N-ALPHA-ACETYLTRANSFERASE 50"/>
    <property type="match status" value="1"/>
</dbReference>
<sequence>MMARSTLKHSAARVAALFILFIQQLAASSAFVLNQRCAYSSAACQLSLESSDNIVIQQINQDNKDDLEEFSTFCIDIFHNNKGESDSVVSRKWKDIKLAMLQKAQMIDLSVPFNGNRSVFVARSCIDSDNDRLTEIIGCCEVIEERIAISQKQKSPRVRPIIENLAVNEEYRRQGVGKALLEACEQNVQTWIPFHDDIFAQVEDGNLKAKEFFMDNNFKVVYSDDDCKKDDLEGLAFSQTTITKFMLRKVLDS</sequence>
<keyword evidence="2" id="KW-0012">Acyltransferase</keyword>
<name>A0AAD9DDD6_9STRA</name>
<dbReference type="AlphaFoldDB" id="A0AAD9DDD6"/>
<dbReference type="InterPro" id="IPR016181">
    <property type="entry name" value="Acyl_CoA_acyltransferase"/>
</dbReference>
<feature type="domain" description="N-acetyltransferase" evidence="4">
    <location>
        <begin position="135"/>
        <end position="213"/>
    </location>
</feature>
<feature type="signal peptide" evidence="3">
    <location>
        <begin position="1"/>
        <end position="30"/>
    </location>
</feature>
<dbReference type="GO" id="GO:0031415">
    <property type="term" value="C:NatA complex"/>
    <property type="evidence" value="ECO:0007669"/>
    <property type="project" value="TreeGrafter"/>
</dbReference>
<dbReference type="GO" id="GO:0008080">
    <property type="term" value="F:N-acetyltransferase activity"/>
    <property type="evidence" value="ECO:0007669"/>
    <property type="project" value="TreeGrafter"/>
</dbReference>
<evidence type="ECO:0000256" key="1">
    <source>
        <dbReference type="ARBA" id="ARBA00022679"/>
    </source>
</evidence>
<reference evidence="5" key="1">
    <citation type="submission" date="2023-06" db="EMBL/GenBank/DDBJ databases">
        <title>Survivors Of The Sea: Transcriptome response of Skeletonema marinoi to long-term dormancy.</title>
        <authorList>
            <person name="Pinder M.I.M."/>
            <person name="Kourtchenko O."/>
            <person name="Robertson E.K."/>
            <person name="Larsson T."/>
            <person name="Maumus F."/>
            <person name="Osuna-Cruz C.M."/>
            <person name="Vancaester E."/>
            <person name="Stenow R."/>
            <person name="Vandepoele K."/>
            <person name="Ploug H."/>
            <person name="Bruchert V."/>
            <person name="Godhe A."/>
            <person name="Topel M."/>
        </authorList>
    </citation>
    <scope>NUCLEOTIDE SEQUENCE</scope>
    <source>
        <strain evidence="5">R05AC</strain>
    </source>
</reference>
<evidence type="ECO:0000313" key="6">
    <source>
        <dbReference type="Proteomes" id="UP001224775"/>
    </source>
</evidence>
<dbReference type="EMBL" id="JATAAI010000009">
    <property type="protein sequence ID" value="KAK1743202.1"/>
    <property type="molecule type" value="Genomic_DNA"/>
</dbReference>
<dbReference type="Pfam" id="PF00583">
    <property type="entry name" value="Acetyltransf_1"/>
    <property type="match status" value="1"/>
</dbReference>
<dbReference type="PANTHER" id="PTHR42919">
    <property type="entry name" value="N-ALPHA-ACETYLTRANSFERASE"/>
    <property type="match status" value="1"/>
</dbReference>
<evidence type="ECO:0000313" key="5">
    <source>
        <dbReference type="EMBL" id="KAK1743202.1"/>
    </source>
</evidence>
<organism evidence="5 6">
    <name type="scientific">Skeletonema marinoi</name>
    <dbReference type="NCBI Taxonomy" id="267567"/>
    <lineage>
        <taxon>Eukaryota</taxon>
        <taxon>Sar</taxon>
        <taxon>Stramenopiles</taxon>
        <taxon>Ochrophyta</taxon>
        <taxon>Bacillariophyta</taxon>
        <taxon>Coscinodiscophyceae</taxon>
        <taxon>Thalassiosirophycidae</taxon>
        <taxon>Thalassiosirales</taxon>
        <taxon>Skeletonemataceae</taxon>
        <taxon>Skeletonema</taxon>
        <taxon>Skeletonema marinoi-dohrnii complex</taxon>
    </lineage>
</organism>